<dbReference type="Gene3D" id="3.30.2410.10">
    <property type="entry name" value="Hect, E3 ligase catalytic domain"/>
    <property type="match status" value="1"/>
</dbReference>
<dbReference type="Gene3D" id="3.90.1750.10">
    <property type="entry name" value="Hect, E3 ligase catalytic domains"/>
    <property type="match status" value="1"/>
</dbReference>
<dbReference type="InterPro" id="IPR042556">
    <property type="entry name" value="AZUL_sf"/>
</dbReference>
<feature type="active site" description="Glycyl thioester intermediate" evidence="5">
    <location>
        <position position="1280"/>
    </location>
</feature>
<feature type="compositionally biased region" description="Basic and acidic residues" evidence="6">
    <location>
        <begin position="428"/>
        <end position="443"/>
    </location>
</feature>
<organism evidence="8 9">
    <name type="scientific">Geosmithia morbida</name>
    <dbReference type="NCBI Taxonomy" id="1094350"/>
    <lineage>
        <taxon>Eukaryota</taxon>
        <taxon>Fungi</taxon>
        <taxon>Dikarya</taxon>
        <taxon>Ascomycota</taxon>
        <taxon>Pezizomycotina</taxon>
        <taxon>Sordariomycetes</taxon>
        <taxon>Hypocreomycetidae</taxon>
        <taxon>Hypocreales</taxon>
        <taxon>Bionectriaceae</taxon>
        <taxon>Geosmithia</taxon>
    </lineage>
</organism>
<keyword evidence="9" id="KW-1185">Reference proteome</keyword>
<dbReference type="OrthoDB" id="5981550at2759"/>
<dbReference type="Gene3D" id="3.30.2160.10">
    <property type="entry name" value="Hect, E3 ligase catalytic domain"/>
    <property type="match status" value="1"/>
</dbReference>
<dbReference type="PROSITE" id="PS50237">
    <property type="entry name" value="HECT"/>
    <property type="match status" value="1"/>
</dbReference>
<proteinExistence type="predicted"/>
<feature type="region of interest" description="Disordered" evidence="6">
    <location>
        <begin position="428"/>
        <end position="467"/>
    </location>
</feature>
<sequence length="1312" mass="147434">MSPASGLAYRLQRSSESAKDGCDPDLLAGLWQEAPFARLPSDAPDELRQYLVDIDDPRRIYVIHRASRRHRFQELVGMYINQLRYGCGAPDCTVPTCFTCRKRLAGKAPIRRYSQLSARTLAVYLASQDDPEKGLCLAPRQLKDAPKTLFNDLAFEKTSRDPMLPMDTKRPSSRGSSGSLKSKPGRETGCARSPRPPCPESKPARARISISGDEDHISAEHDETSAPCTYKIQEKPTNKDHRSFAANLFGTVAFRMFEWLTPQGLAAISNKLQVGNQDMETRLGAYPQLSASTSTTLVPDSGAELEPPSKPPSILNGDPPEKLAPPEPLNPSLNPSPRDPTKSRRAPESMLRSPQSASKPRRRASLEPVSPAKLEEPRSPTKSPRPAMLHPDKLSRPLRSVSAMSRGIPEMPSKPAFFGNFSPDNCVGRDTDELTSHDEERSEAPTLQSSTEFEASPSAERKGRFGLPLDLGGNAESAEITCPLPQSLSSINIDIIEFFCNVFNEDNTGEHPVDPLLDILDPCPEPLGRKNLLVEKKRRRDTISRRQWKVFNEQTLFHVLSSPHLLLSSFMSNGDLFDSHTLWYCMFRLIRAVPSLVFHSLWMAADSLFVPPKGLQNAGPGSSKLFKRNKKALTEFEAGCLMSICLHALAGSVPSSPDKHSLRAISWNRSKGLTVTAFPDISDQPAWVREQFEDALSHDLAIRLARRLCCAVTARRQFAHMVEVEKLAGNDDDDTDFDILDPLFNQIDLLGLETAPVLEFSEQSRRHHQGRMQMLILEWARAVMFHEWHGRPDFSTSGPFSGALSVIESMYDQRDFLQLVDRDFHMHYFSERLDSMEVAVSWLGFTSTSKRRHLLDYPYLFTQDTLVSFFRSINFSRMSRAFEESSSLKTRMSAIVDRGSLITNTHHKTVLQDMLKTASERYMILEISRNNVIRDAFDQLWQRQERELLRPLKVHLGEDGGEEGFDSGGVQQEFFRMAVAEFLDADCGAFTVDDRTRMAWFMPGSVVELWKYELFGILVSIAVFNGLTLPVTFPRALYRKLLDWPVTELHHLEDGWPDLTSGLTMLQEWDEKDGTIEDVFARTYEFSVSAYGSHVTRDMNSADENWPQFGSVGSSGSASGGDQGGSVTGDDADDGTGEAPLVTKDNRDEYITDYIRFLADVSVRPQYAAFEKGFRSCLDAKSLRLLSPNILQSLVEGVQEIDVAELRRYTRYVGWDASHRTVRDFWSIVKRYDETMKRKLLEFVTASDRLPVGGVRNLQFVLQKNGAEEEDGHLPTAYTCYGTLLLPEYKDKEVLRERLAMALENAQGFGFA</sequence>
<evidence type="ECO:0000256" key="5">
    <source>
        <dbReference type="PROSITE-ProRule" id="PRU00104"/>
    </source>
</evidence>
<gene>
    <name evidence="8" type="ORF">GMORB2_7667</name>
</gene>
<dbReference type="GO" id="GO:0000209">
    <property type="term" value="P:protein polyubiquitination"/>
    <property type="evidence" value="ECO:0007669"/>
    <property type="project" value="InterPro"/>
</dbReference>
<feature type="compositionally biased region" description="Gly residues" evidence="6">
    <location>
        <begin position="1118"/>
        <end position="1127"/>
    </location>
</feature>
<evidence type="ECO:0000256" key="3">
    <source>
        <dbReference type="ARBA" id="ARBA00022679"/>
    </source>
</evidence>
<feature type="region of interest" description="Disordered" evidence="6">
    <location>
        <begin position="1"/>
        <end position="20"/>
    </location>
</feature>
<protein>
    <recommendedName>
        <fullName evidence="2">HECT-type E3 ubiquitin transferase</fullName>
        <ecNumber evidence="2">2.3.2.26</ecNumber>
    </recommendedName>
</protein>
<dbReference type="GeneID" id="55973890"/>
<dbReference type="InterPro" id="IPR044611">
    <property type="entry name" value="E3A/B/C-like"/>
</dbReference>
<dbReference type="RefSeq" id="XP_035320726.1">
    <property type="nucleotide sequence ID" value="XM_035469632.1"/>
</dbReference>
<dbReference type="SUPFAM" id="SSF56204">
    <property type="entry name" value="Hect, E3 ligase catalytic domain"/>
    <property type="match status" value="1"/>
</dbReference>
<evidence type="ECO:0000313" key="8">
    <source>
        <dbReference type="EMBL" id="KAF4122074.1"/>
    </source>
</evidence>
<dbReference type="Pfam" id="PF16558">
    <property type="entry name" value="AZUL"/>
    <property type="match status" value="1"/>
</dbReference>
<evidence type="ECO:0000256" key="2">
    <source>
        <dbReference type="ARBA" id="ARBA00012485"/>
    </source>
</evidence>
<feature type="region of interest" description="Disordered" evidence="6">
    <location>
        <begin position="293"/>
        <end position="398"/>
    </location>
</feature>
<dbReference type="PANTHER" id="PTHR45700">
    <property type="entry name" value="UBIQUITIN-PROTEIN LIGASE E3C"/>
    <property type="match status" value="1"/>
</dbReference>
<comment type="catalytic activity">
    <reaction evidence="1">
        <text>S-ubiquitinyl-[E2 ubiquitin-conjugating enzyme]-L-cysteine + [acceptor protein]-L-lysine = [E2 ubiquitin-conjugating enzyme]-L-cysteine + N(6)-ubiquitinyl-[acceptor protein]-L-lysine.</text>
        <dbReference type="EC" id="2.3.2.26"/>
    </reaction>
</comment>
<accession>A0A9P5D524</accession>
<dbReference type="InterPro" id="IPR000569">
    <property type="entry name" value="HECT_dom"/>
</dbReference>
<dbReference type="GO" id="GO:0061630">
    <property type="term" value="F:ubiquitin protein ligase activity"/>
    <property type="evidence" value="ECO:0007669"/>
    <property type="project" value="UniProtKB-EC"/>
</dbReference>
<dbReference type="Pfam" id="PF00632">
    <property type="entry name" value="HECT"/>
    <property type="match status" value="1"/>
</dbReference>
<dbReference type="InterPro" id="IPR032353">
    <property type="entry name" value="AZUL"/>
</dbReference>
<evidence type="ECO:0000256" key="1">
    <source>
        <dbReference type="ARBA" id="ARBA00000885"/>
    </source>
</evidence>
<dbReference type="Proteomes" id="UP000749293">
    <property type="component" value="Unassembled WGS sequence"/>
</dbReference>
<dbReference type="Gene3D" id="6.10.130.10">
    <property type="entry name" value="Ubiquitin-protein ligase E3A, N-terminal zinc-binding domain (AZUL)"/>
    <property type="match status" value="1"/>
</dbReference>
<evidence type="ECO:0000259" key="7">
    <source>
        <dbReference type="PROSITE" id="PS50237"/>
    </source>
</evidence>
<evidence type="ECO:0000256" key="4">
    <source>
        <dbReference type="ARBA" id="ARBA00022786"/>
    </source>
</evidence>
<feature type="region of interest" description="Disordered" evidence="6">
    <location>
        <begin position="154"/>
        <end position="206"/>
    </location>
</feature>
<dbReference type="EMBL" id="JAANYQ010000010">
    <property type="protein sequence ID" value="KAF4122074.1"/>
    <property type="molecule type" value="Genomic_DNA"/>
</dbReference>
<feature type="compositionally biased region" description="Low complexity" evidence="6">
    <location>
        <begin position="173"/>
        <end position="182"/>
    </location>
</feature>
<evidence type="ECO:0000256" key="6">
    <source>
        <dbReference type="SAM" id="MobiDB-lite"/>
    </source>
</evidence>
<dbReference type="EC" id="2.3.2.26" evidence="2"/>
<feature type="region of interest" description="Disordered" evidence="6">
    <location>
        <begin position="1106"/>
        <end position="1143"/>
    </location>
</feature>
<keyword evidence="3" id="KW-0808">Transferase</keyword>
<reference evidence="8" key="1">
    <citation type="submission" date="2020-03" db="EMBL/GenBank/DDBJ databases">
        <title>Site-based positive gene gene selection in Geosmithia morbida across the United States reveals a broad range of putative effectors and factors for local host and environmental adapation.</title>
        <authorList>
            <person name="Onufrak A."/>
            <person name="Murdoch R.W."/>
            <person name="Gazis R."/>
            <person name="Huff M."/>
            <person name="Staton M."/>
            <person name="Klingeman W."/>
            <person name="Hadziabdic D."/>
        </authorList>
    </citation>
    <scope>NUCLEOTIDE SEQUENCE</scope>
    <source>
        <strain evidence="8">1262</strain>
    </source>
</reference>
<dbReference type="SMART" id="SM00119">
    <property type="entry name" value="HECTc"/>
    <property type="match status" value="1"/>
</dbReference>
<comment type="caution">
    <text evidence="8">The sequence shown here is derived from an EMBL/GenBank/DDBJ whole genome shotgun (WGS) entry which is preliminary data.</text>
</comment>
<dbReference type="InterPro" id="IPR035983">
    <property type="entry name" value="Hect_E3_ubiquitin_ligase"/>
</dbReference>
<dbReference type="PANTHER" id="PTHR45700:SF8">
    <property type="entry name" value="HECT-TYPE E3 UBIQUITIN TRANSFERASE"/>
    <property type="match status" value="1"/>
</dbReference>
<feature type="domain" description="HECT" evidence="7">
    <location>
        <begin position="944"/>
        <end position="1312"/>
    </location>
</feature>
<dbReference type="FunFam" id="3.30.2410.10:FF:000003">
    <property type="entry name" value="probable E3 ubiquitin-protein ligase HERC4 isoform X1"/>
    <property type="match status" value="1"/>
</dbReference>
<evidence type="ECO:0000313" key="9">
    <source>
        <dbReference type="Proteomes" id="UP000749293"/>
    </source>
</evidence>
<name>A0A9P5D524_9HYPO</name>
<keyword evidence="4 5" id="KW-0833">Ubl conjugation pathway</keyword>